<organism evidence="1">
    <name type="scientific">Brassica oleracea</name>
    <name type="common">Wild cabbage</name>
    <dbReference type="NCBI Taxonomy" id="3712"/>
    <lineage>
        <taxon>Eukaryota</taxon>
        <taxon>Viridiplantae</taxon>
        <taxon>Streptophyta</taxon>
        <taxon>Embryophyta</taxon>
        <taxon>Tracheophyta</taxon>
        <taxon>Spermatophyta</taxon>
        <taxon>Magnoliopsida</taxon>
        <taxon>eudicotyledons</taxon>
        <taxon>Gunneridae</taxon>
        <taxon>Pentapetalae</taxon>
        <taxon>rosids</taxon>
        <taxon>malvids</taxon>
        <taxon>Brassicales</taxon>
        <taxon>Brassicaceae</taxon>
        <taxon>Brassiceae</taxon>
        <taxon>Brassica</taxon>
    </lineage>
</organism>
<gene>
    <name evidence="1" type="ORF">BOLC3T18626H</name>
</gene>
<name>A0A3P6B3P2_BRAOL</name>
<dbReference type="EMBL" id="LR031872">
    <property type="protein sequence ID" value="VDC95589.1"/>
    <property type="molecule type" value="Genomic_DNA"/>
</dbReference>
<dbReference type="AlphaFoldDB" id="A0A3P6B3P2"/>
<proteinExistence type="predicted"/>
<reference evidence="1" key="1">
    <citation type="submission" date="2018-11" db="EMBL/GenBank/DDBJ databases">
        <authorList>
            <consortium name="Genoscope - CEA"/>
            <person name="William W."/>
        </authorList>
    </citation>
    <scope>NUCLEOTIDE SEQUENCE</scope>
</reference>
<sequence length="53" mass="5626">MLVCRGPIISVDGKIESLSSSPLNLCHNQTSSSSPPQLVVFTAIARVVTTIAW</sequence>
<protein>
    <submittedName>
        <fullName evidence="1">Uncharacterized protein</fullName>
    </submittedName>
</protein>
<evidence type="ECO:0000313" key="1">
    <source>
        <dbReference type="EMBL" id="VDC95589.1"/>
    </source>
</evidence>
<accession>A0A3P6B3P2</accession>